<dbReference type="eggNOG" id="COG1539">
    <property type="taxonomic scope" value="Bacteria"/>
</dbReference>
<proteinExistence type="inferred from homology"/>
<dbReference type="Proteomes" id="UP000006512">
    <property type="component" value="Unassembled WGS sequence"/>
</dbReference>
<evidence type="ECO:0000313" key="16">
    <source>
        <dbReference type="EMBL" id="EGF91234.1"/>
    </source>
</evidence>
<dbReference type="InterPro" id="IPR006157">
    <property type="entry name" value="FolB_dom"/>
</dbReference>
<dbReference type="Gene3D" id="3.30.479.10">
    <property type="entry name" value="6-pyruvoyl tetrahydropterin synthase/QueD"/>
    <property type="match status" value="1"/>
</dbReference>
<evidence type="ECO:0000256" key="9">
    <source>
        <dbReference type="ARBA" id="ARBA00018141"/>
    </source>
</evidence>
<dbReference type="eggNOG" id="COG0720">
    <property type="taxonomic scope" value="Bacteria"/>
</dbReference>
<keyword evidence="11 16" id="KW-0456">Lyase</keyword>
<evidence type="ECO:0000256" key="1">
    <source>
        <dbReference type="ARBA" id="ARBA00001353"/>
    </source>
</evidence>
<accession>F4QPH6</accession>
<dbReference type="EMBL" id="GL883078">
    <property type="protein sequence ID" value="EGF91234.1"/>
    <property type="molecule type" value="Genomic_DNA"/>
</dbReference>
<dbReference type="GO" id="GO:0004150">
    <property type="term" value="F:dihydroneopterin aldolase activity"/>
    <property type="evidence" value="ECO:0007669"/>
    <property type="project" value="UniProtKB-EC"/>
</dbReference>
<comment type="similarity">
    <text evidence="6">Belongs to the PTPS family. QueD subfamily.</text>
</comment>
<comment type="catalytic activity">
    <reaction evidence="14">
        <text>7,8-dihydroneopterin 3'-triphosphate + H2O = 6-carboxy-5,6,7,8-tetrahydropterin + triphosphate + acetaldehyde + 2 H(+)</text>
        <dbReference type="Rhea" id="RHEA:27966"/>
        <dbReference type="ChEBI" id="CHEBI:15343"/>
        <dbReference type="ChEBI" id="CHEBI:15377"/>
        <dbReference type="ChEBI" id="CHEBI:15378"/>
        <dbReference type="ChEBI" id="CHEBI:18036"/>
        <dbReference type="ChEBI" id="CHEBI:58462"/>
        <dbReference type="ChEBI" id="CHEBI:61032"/>
        <dbReference type="EC" id="4.1.2.50"/>
    </reaction>
</comment>
<dbReference type="SUPFAM" id="SSF55620">
    <property type="entry name" value="Tetrahydrobiopterin biosynthesis enzymes-like"/>
    <property type="match status" value="2"/>
</dbReference>
<dbReference type="NCBIfam" id="TIGR00526">
    <property type="entry name" value="folB_dom"/>
    <property type="match status" value="1"/>
</dbReference>
<evidence type="ECO:0000256" key="3">
    <source>
        <dbReference type="ARBA" id="ARBA00005013"/>
    </source>
</evidence>
<comment type="pathway">
    <text evidence="4">Purine metabolism; 7-cyano-7-deazaguanine biosynthesis.</text>
</comment>
<evidence type="ECO:0000256" key="14">
    <source>
        <dbReference type="ARBA" id="ARBA00048807"/>
    </source>
</evidence>
<dbReference type="InterPro" id="IPR038418">
    <property type="entry name" value="6-PTP_synth/QueD_sf"/>
</dbReference>
<comment type="similarity">
    <text evidence="5">Belongs to the DHNA family.</text>
</comment>
<dbReference type="PANTHER" id="PTHR42844:SF1">
    <property type="entry name" value="DIHYDRONEOPTERIN ALDOLASE 1-RELATED"/>
    <property type="match status" value="1"/>
</dbReference>
<evidence type="ECO:0000256" key="13">
    <source>
        <dbReference type="ARBA" id="ARBA00032903"/>
    </source>
</evidence>
<dbReference type="InterPro" id="IPR006156">
    <property type="entry name" value="Dihydroneopterin_aldolase"/>
</dbReference>
<reference evidence="17" key="1">
    <citation type="submission" date="2011-03" db="EMBL/GenBank/DDBJ databases">
        <title>Draft genome sequence of Brevundimonas diminuta.</title>
        <authorList>
            <person name="Brown P.J.B."/>
            <person name="Buechlein A."/>
            <person name="Hemmerich C."/>
            <person name="Brun Y.V."/>
        </authorList>
    </citation>
    <scope>NUCLEOTIDE SEQUENCE [LARGE SCALE GENOMIC DNA]</scope>
    <source>
        <strain evidence="17">C19</strain>
    </source>
</reference>
<evidence type="ECO:0000259" key="15">
    <source>
        <dbReference type="SMART" id="SM00905"/>
    </source>
</evidence>
<dbReference type="GO" id="GO:0070497">
    <property type="term" value="F:6-carboxytetrahydropterin synthase activity"/>
    <property type="evidence" value="ECO:0007669"/>
    <property type="project" value="UniProtKB-EC"/>
</dbReference>
<dbReference type="Gene3D" id="3.30.1130.10">
    <property type="match status" value="1"/>
</dbReference>
<comment type="pathway">
    <text evidence="3">Cofactor biosynthesis; tetrahydrofolate biosynthesis; 2-amino-4-hydroxy-6-hydroxymethyl-7,8-dihydropteridine diphosphate from 7,8-dihydroneopterin triphosphate: step 3/4.</text>
</comment>
<evidence type="ECO:0000256" key="4">
    <source>
        <dbReference type="ARBA" id="ARBA00005061"/>
    </source>
</evidence>
<evidence type="ECO:0000256" key="8">
    <source>
        <dbReference type="ARBA" id="ARBA00013043"/>
    </source>
</evidence>
<dbReference type="Pfam" id="PF01242">
    <property type="entry name" value="PTPS"/>
    <property type="match status" value="1"/>
</dbReference>
<name>F4QPH6_9CAUL</name>
<evidence type="ECO:0000256" key="5">
    <source>
        <dbReference type="ARBA" id="ARBA00005708"/>
    </source>
</evidence>
<dbReference type="RefSeq" id="WP_006273430.1">
    <property type="nucleotide sequence ID" value="NZ_GL883078.1"/>
</dbReference>
<sequence>MLIQFKRRFSMAHRLRFDSVSKCMTPHGHNEFVAVSLQPKASAKGMDWGNANYAASFADLKRHWHSFVDDALDHAFQLGVDDPMLGYFRDHESELLPRLLVIQGDPTTEAVATALFMKLNAILAKFRPDFECVRFEIEETPTNSIILTPEDVTGCPIRLGEWCHRADLSLNDLMPVESWGQFAAALKQRSGRATKMMTSRRVFVQGLRIEAAIGIYDHEHGRTQPLIIDAVIDLSLHEIHGLKDTLNYELVGKIARQFVARGHIRLVETLAEDVASELLNLPHVQRVELSIAKPEALSDADRAGVTVVYTH</sequence>
<feature type="domain" description="Dihydroneopterin aldolase/epimerase" evidence="15">
    <location>
        <begin position="202"/>
        <end position="309"/>
    </location>
</feature>
<evidence type="ECO:0000256" key="7">
    <source>
        <dbReference type="ARBA" id="ARBA00012982"/>
    </source>
</evidence>
<dbReference type="InterPro" id="IPR043133">
    <property type="entry name" value="GTP-CH-I_C/QueF"/>
</dbReference>
<protein>
    <recommendedName>
        <fullName evidence="9">6-carboxy-5,6,7,8-tetrahydropterin synthase</fullName>
        <ecNumber evidence="8">4.1.2.25</ecNumber>
        <ecNumber evidence="7">4.1.2.50</ecNumber>
    </recommendedName>
    <alternativeName>
        <fullName evidence="13">7,8-dihydroneopterin aldolase</fullName>
    </alternativeName>
    <alternativeName>
        <fullName evidence="12">Queuosine biosynthesis protein QueD</fullName>
    </alternativeName>
</protein>
<dbReference type="UniPathway" id="UPA00391"/>
<dbReference type="HOGENOM" id="CLU_893231_0_0_5"/>
<dbReference type="STRING" id="715226.ABI_26490"/>
<dbReference type="GO" id="GO:0046656">
    <property type="term" value="P:folic acid biosynthetic process"/>
    <property type="evidence" value="ECO:0007669"/>
    <property type="project" value="UniProtKB-KW"/>
</dbReference>
<dbReference type="SMART" id="SM00905">
    <property type="entry name" value="FolB"/>
    <property type="match status" value="1"/>
</dbReference>
<evidence type="ECO:0000256" key="6">
    <source>
        <dbReference type="ARBA" id="ARBA00008900"/>
    </source>
</evidence>
<evidence type="ECO:0000256" key="12">
    <source>
        <dbReference type="ARBA" id="ARBA00031449"/>
    </source>
</evidence>
<evidence type="ECO:0000256" key="11">
    <source>
        <dbReference type="ARBA" id="ARBA00023239"/>
    </source>
</evidence>
<evidence type="ECO:0000256" key="10">
    <source>
        <dbReference type="ARBA" id="ARBA00022909"/>
    </source>
</evidence>
<dbReference type="InterPro" id="IPR007115">
    <property type="entry name" value="6-PTP_synth/QueD"/>
</dbReference>
<dbReference type="GO" id="GO:0005737">
    <property type="term" value="C:cytoplasm"/>
    <property type="evidence" value="ECO:0007669"/>
    <property type="project" value="TreeGrafter"/>
</dbReference>
<dbReference type="EC" id="4.1.2.50" evidence="7"/>
<gene>
    <name evidence="16" type="primary">folB</name>
    <name evidence="16" type="ORF">ABI_26490</name>
</gene>
<evidence type="ECO:0000313" key="17">
    <source>
        <dbReference type="Proteomes" id="UP000006512"/>
    </source>
</evidence>
<comment type="function">
    <text evidence="2">Catalyzes the conversion of 7,8-dihydroneopterin triphosphate (H2NTP) to 6-carboxy-5,6,7,8-tetrahydropterin (CPH4) and acetaldehyde.</text>
</comment>
<comment type="catalytic activity">
    <reaction evidence="1">
        <text>7,8-dihydroneopterin = 6-hydroxymethyl-7,8-dihydropterin + glycolaldehyde</text>
        <dbReference type="Rhea" id="RHEA:10540"/>
        <dbReference type="ChEBI" id="CHEBI:17001"/>
        <dbReference type="ChEBI" id="CHEBI:17071"/>
        <dbReference type="ChEBI" id="CHEBI:44841"/>
        <dbReference type="EC" id="4.1.2.25"/>
    </reaction>
</comment>
<dbReference type="EC" id="4.1.2.25" evidence="8"/>
<dbReference type="AlphaFoldDB" id="F4QPH6"/>
<keyword evidence="10" id="KW-0289">Folate biosynthesis</keyword>
<evidence type="ECO:0000256" key="2">
    <source>
        <dbReference type="ARBA" id="ARBA00002285"/>
    </source>
</evidence>
<dbReference type="Pfam" id="PF02152">
    <property type="entry name" value="FolB"/>
    <property type="match status" value="1"/>
</dbReference>
<dbReference type="PANTHER" id="PTHR42844">
    <property type="entry name" value="DIHYDRONEOPTERIN ALDOLASE 1-RELATED"/>
    <property type="match status" value="1"/>
</dbReference>
<keyword evidence="17" id="KW-1185">Reference proteome</keyword>
<organism evidence="16 17">
    <name type="scientific">Asticcacaulis biprosthecium C19</name>
    <dbReference type="NCBI Taxonomy" id="715226"/>
    <lineage>
        <taxon>Bacteria</taxon>
        <taxon>Pseudomonadati</taxon>
        <taxon>Pseudomonadota</taxon>
        <taxon>Alphaproteobacteria</taxon>
        <taxon>Caulobacterales</taxon>
        <taxon>Caulobacteraceae</taxon>
        <taxon>Asticcacaulis</taxon>
    </lineage>
</organism>